<feature type="non-terminal residue" evidence="1">
    <location>
        <position position="1"/>
    </location>
</feature>
<organism evidence="1">
    <name type="scientific">marine sediment metagenome</name>
    <dbReference type="NCBI Taxonomy" id="412755"/>
    <lineage>
        <taxon>unclassified sequences</taxon>
        <taxon>metagenomes</taxon>
        <taxon>ecological metagenomes</taxon>
    </lineage>
</organism>
<comment type="caution">
    <text evidence="1">The sequence shown here is derived from an EMBL/GenBank/DDBJ whole genome shotgun (WGS) entry which is preliminary data.</text>
</comment>
<protein>
    <submittedName>
        <fullName evidence="1">Uncharacterized protein</fullName>
    </submittedName>
</protein>
<evidence type="ECO:0000313" key="1">
    <source>
        <dbReference type="EMBL" id="GAI29973.1"/>
    </source>
</evidence>
<gene>
    <name evidence="1" type="ORF">S06H3_24986</name>
</gene>
<reference evidence="1" key="1">
    <citation type="journal article" date="2014" name="Front. Microbiol.">
        <title>High frequency of phylogenetically diverse reductive dehalogenase-homologous genes in deep subseafloor sedimentary metagenomes.</title>
        <authorList>
            <person name="Kawai M."/>
            <person name="Futagami T."/>
            <person name="Toyoda A."/>
            <person name="Takaki Y."/>
            <person name="Nishi S."/>
            <person name="Hori S."/>
            <person name="Arai W."/>
            <person name="Tsubouchi T."/>
            <person name="Morono Y."/>
            <person name="Uchiyama I."/>
            <person name="Ito T."/>
            <person name="Fujiyama A."/>
            <person name="Inagaki F."/>
            <person name="Takami H."/>
        </authorList>
    </citation>
    <scope>NUCLEOTIDE SEQUENCE</scope>
    <source>
        <strain evidence="1">Expedition CK06-06</strain>
    </source>
</reference>
<name>X1MFG0_9ZZZZ</name>
<proteinExistence type="predicted"/>
<sequence>FNSYVFLTEYINVLINKKHSPYIVIEGQVGIDMANTIGNGKLNSQYYGK</sequence>
<dbReference type="AlphaFoldDB" id="X1MFG0"/>
<dbReference type="EMBL" id="BARV01014170">
    <property type="protein sequence ID" value="GAI29973.1"/>
    <property type="molecule type" value="Genomic_DNA"/>
</dbReference>
<accession>X1MFG0</accession>